<evidence type="ECO:0000313" key="3">
    <source>
        <dbReference type="Proteomes" id="UP000274907"/>
    </source>
</evidence>
<dbReference type="Proteomes" id="UP000274907">
    <property type="component" value="Unassembled WGS sequence"/>
</dbReference>
<dbReference type="Pfam" id="PF06114">
    <property type="entry name" value="Peptidase_M78"/>
    <property type="match status" value="1"/>
</dbReference>
<dbReference type="InterPro" id="IPR010359">
    <property type="entry name" value="IrrE_HExxH"/>
</dbReference>
<protein>
    <submittedName>
        <fullName evidence="2">ImmA/IrrE family metallo-endopeptidase</fullName>
    </submittedName>
</protein>
<dbReference type="AlphaFoldDB" id="A0A430HVJ1"/>
<dbReference type="OrthoDB" id="4727201at2"/>
<dbReference type="RefSeq" id="WP_126121708.1">
    <property type="nucleotide sequence ID" value="NZ_RXHJ01000019.1"/>
</dbReference>
<dbReference type="Gene3D" id="1.10.10.2910">
    <property type="match status" value="1"/>
</dbReference>
<proteinExistence type="predicted"/>
<keyword evidence="3" id="KW-1185">Reference proteome</keyword>
<accession>A0A430HVJ1</accession>
<evidence type="ECO:0000313" key="2">
    <source>
        <dbReference type="EMBL" id="RSZ61511.1"/>
    </source>
</evidence>
<dbReference type="EMBL" id="RXHJ01000019">
    <property type="protein sequence ID" value="RSZ61511.1"/>
    <property type="molecule type" value="Genomic_DNA"/>
</dbReference>
<reference evidence="2 3" key="1">
    <citation type="submission" date="2018-12" db="EMBL/GenBank/DDBJ databases">
        <title>YIM 101343 draft genome.</title>
        <authorList>
            <person name="Chen X."/>
        </authorList>
    </citation>
    <scope>NUCLEOTIDE SEQUENCE [LARGE SCALE GENOMIC DNA]</scope>
    <source>
        <strain evidence="2 3">YIM 101343</strain>
    </source>
</reference>
<organism evidence="2 3">
    <name type="scientific">Corynebacterium hylobatis</name>
    <dbReference type="NCBI Taxonomy" id="1859290"/>
    <lineage>
        <taxon>Bacteria</taxon>
        <taxon>Bacillati</taxon>
        <taxon>Actinomycetota</taxon>
        <taxon>Actinomycetes</taxon>
        <taxon>Mycobacteriales</taxon>
        <taxon>Corynebacteriaceae</taxon>
        <taxon>Corynebacterium</taxon>
    </lineage>
</organism>
<name>A0A430HVJ1_9CORY</name>
<sequence>MDSLLEARLASLGVHLVESGRLNDSLNAAYHHDTRTIVVRWGLDPVTRRCAIAHELGHAHWGHDCSTPRYERDADEYAAELLLTLDIVEQASLDLDHAAPAVAAELGVTPYLLEVWMKLYETGRIKPNYDCILE</sequence>
<gene>
    <name evidence="2" type="ORF">EAH68_12660</name>
</gene>
<comment type="caution">
    <text evidence="2">The sequence shown here is derived from an EMBL/GenBank/DDBJ whole genome shotgun (WGS) entry which is preliminary data.</text>
</comment>
<feature type="domain" description="IrrE N-terminal-like" evidence="1">
    <location>
        <begin position="13"/>
        <end position="110"/>
    </location>
</feature>
<evidence type="ECO:0000259" key="1">
    <source>
        <dbReference type="Pfam" id="PF06114"/>
    </source>
</evidence>